<feature type="transmembrane region" description="Helical" evidence="1">
    <location>
        <begin position="119"/>
        <end position="137"/>
    </location>
</feature>
<proteinExistence type="predicted"/>
<dbReference type="EMBL" id="JAACVF010000171">
    <property type="protein sequence ID" value="NCN65591.1"/>
    <property type="molecule type" value="Genomic_DNA"/>
</dbReference>
<feature type="transmembrane region" description="Helical" evidence="1">
    <location>
        <begin position="261"/>
        <end position="283"/>
    </location>
</feature>
<comment type="caution">
    <text evidence="3">The sequence shown here is derived from an EMBL/GenBank/DDBJ whole genome shotgun (WGS) entry which is preliminary data.</text>
</comment>
<dbReference type="EMBL" id="JAACQH010000004">
    <property type="protein sequence ID" value="NCS90847.1"/>
    <property type="molecule type" value="Genomic_DNA"/>
</dbReference>
<feature type="transmembrane region" description="Helical" evidence="1">
    <location>
        <begin position="288"/>
        <end position="306"/>
    </location>
</feature>
<feature type="transmembrane region" description="Helical" evidence="1">
    <location>
        <begin position="219"/>
        <end position="241"/>
    </location>
</feature>
<dbReference type="Proteomes" id="UP000768163">
    <property type="component" value="Unassembled WGS sequence"/>
</dbReference>
<evidence type="ECO:0000256" key="1">
    <source>
        <dbReference type="SAM" id="Phobius"/>
    </source>
</evidence>
<protein>
    <submittedName>
        <fullName evidence="3">Uncharacterized protein</fullName>
    </submittedName>
</protein>
<sequence>MREGKHLLIIGSIVTLTMLFALILNFSPHFYYPYPLHVDEYIHLEAAKQILEKGNINNMTDPTGRFQHNDMEIGYHIFLSEIFIWTNMKMENTIFIPVIFSVFSIIITYIYLRRFSKISALVAIILIALIPTTVGFLGEKFIVPVNISFIAIPGVLFLIDRYEREPANKNLIPFIPLISISLLFHPPSGFAVLTIILAYIILLAFRLNTEEGVKAKNKIFKILLISAISLVIVIQLFLPLLLSKGIEAGTFAKQTYLDDIIYFPDYFGIFPLILSATGIFFLIYRKNLLIPLSLLLLLIDLLAYIHFQKIFLFPFGRIYIYISILLSISAAFGVYEILKFKGKFFRVGIIVVVLLISLSMYEQLLHHGPYQLPKHSPYQYYHIMSADGSDYENFVWMKENTPKNSTILADSWKSKGLAIFAERKVYSYFPFGPDVKSLYYCESGDKFLAYRCNETEFLLNNGIDYVYSCNCENENLTEIRRCVFKVNSD</sequence>
<accession>A0A8J7YTH4</accession>
<dbReference type="Proteomes" id="UP000738826">
    <property type="component" value="Unassembled WGS sequence"/>
</dbReference>
<gene>
    <name evidence="3" type="ORF">GW779_00260</name>
    <name evidence="2" type="ORF">GW910_06000</name>
</gene>
<organism evidence="3 4">
    <name type="scientific">Candidatus Altarchaeum hamiconexum</name>
    <dbReference type="NCBI Taxonomy" id="1803513"/>
    <lineage>
        <taxon>Archaea</taxon>
        <taxon>Candidatus Altarchaeota</taxon>
        <taxon>Candidatus Altiarchaeia</taxon>
        <taxon>Candidatus Altarchaeales</taxon>
        <taxon>Candidatus Altarchaeaceae</taxon>
        <taxon>Candidatus Altarchaeum</taxon>
    </lineage>
</organism>
<reference evidence="3" key="1">
    <citation type="submission" date="2019-11" db="EMBL/GenBank/DDBJ databases">
        <title>Lipid analysis of CO2-rich subsurface aquifers suggests an autotrophy-based deep biosphere with lysolipids enriched in CPR bacteria.</title>
        <authorList>
            <person name="Probst A.J."/>
            <person name="Elling F.J."/>
            <person name="Castelle C.J."/>
            <person name="Zhu Q."/>
            <person name="Elvert M."/>
            <person name="Birarda G."/>
            <person name="Holman H.-Y."/>
            <person name="Lane K.R."/>
            <person name="Ladd B."/>
            <person name="Ryan M.C."/>
            <person name="Woyke T."/>
            <person name="Hinrichs K.-U."/>
            <person name="Banfield J.F."/>
        </authorList>
    </citation>
    <scope>NUCLEOTIDE SEQUENCE</scope>
    <source>
        <strain evidence="2">CG_2015-01_33_1645</strain>
        <strain evidence="3">CG_2015-04_33_537</strain>
    </source>
</reference>
<keyword evidence="1" id="KW-0812">Transmembrane</keyword>
<keyword evidence="1" id="KW-0472">Membrane</keyword>
<feature type="transmembrane region" description="Helical" evidence="1">
    <location>
        <begin position="167"/>
        <end position="184"/>
    </location>
</feature>
<feature type="transmembrane region" description="Helical" evidence="1">
    <location>
        <begin position="7"/>
        <end position="26"/>
    </location>
</feature>
<keyword evidence="1" id="KW-1133">Transmembrane helix</keyword>
<feature type="transmembrane region" description="Helical" evidence="1">
    <location>
        <begin position="94"/>
        <end position="112"/>
    </location>
</feature>
<feature type="transmembrane region" description="Helical" evidence="1">
    <location>
        <begin position="318"/>
        <end position="337"/>
    </location>
</feature>
<feature type="transmembrane region" description="Helical" evidence="1">
    <location>
        <begin position="190"/>
        <end position="207"/>
    </location>
</feature>
<evidence type="ECO:0000313" key="2">
    <source>
        <dbReference type="EMBL" id="NCN65591.1"/>
    </source>
</evidence>
<feature type="transmembrane region" description="Helical" evidence="1">
    <location>
        <begin position="143"/>
        <end position="160"/>
    </location>
</feature>
<feature type="transmembrane region" description="Helical" evidence="1">
    <location>
        <begin position="344"/>
        <end position="361"/>
    </location>
</feature>
<evidence type="ECO:0000313" key="4">
    <source>
        <dbReference type="Proteomes" id="UP000738826"/>
    </source>
</evidence>
<evidence type="ECO:0000313" key="3">
    <source>
        <dbReference type="EMBL" id="NCS90847.1"/>
    </source>
</evidence>
<name>A0A8J7YTH4_9ARCH</name>
<dbReference type="AlphaFoldDB" id="A0A8J7YTH4"/>